<dbReference type="AlphaFoldDB" id="W0RH21"/>
<dbReference type="FunCoup" id="W0RH21">
    <property type="interactions" value="80"/>
</dbReference>
<dbReference type="eggNOG" id="COG1534">
    <property type="taxonomic scope" value="Bacteria"/>
</dbReference>
<evidence type="ECO:0000313" key="4">
    <source>
        <dbReference type="EMBL" id="AHG89640.1"/>
    </source>
</evidence>
<sequence length="102" mass="10926">MAMTGKERAALRAEAHHLTPMVHVGQQGLTPAVFQTLDDALRTHELVKVQLGRSVDVPAKDAANALATAAAAEVIQVIGKTATLYRHNPDLKRKPGDAAPWK</sequence>
<keyword evidence="1 2" id="KW-0694">RNA-binding</keyword>
<dbReference type="STRING" id="861299.J421_2103"/>
<dbReference type="Proteomes" id="UP000019151">
    <property type="component" value="Chromosome"/>
</dbReference>
<gene>
    <name evidence="4" type="ORF">J421_2103</name>
</gene>
<dbReference type="InterPro" id="IPR001890">
    <property type="entry name" value="RNA-binding_CRM"/>
</dbReference>
<dbReference type="Pfam" id="PF01985">
    <property type="entry name" value="CRS1_YhbY"/>
    <property type="match status" value="1"/>
</dbReference>
<reference evidence="4 5" key="1">
    <citation type="journal article" date="2014" name="Genome Announc.">
        <title>Genome Sequence and Methylome of Soil Bacterium Gemmatirosa kalamazoonensis KBS708T, a Member of the Rarely Cultivated Gemmatimonadetes Phylum.</title>
        <authorList>
            <person name="Debruyn J.M."/>
            <person name="Radosevich M."/>
            <person name="Wommack K.E."/>
            <person name="Polson S.W."/>
            <person name="Hauser L.J."/>
            <person name="Fawaz M.N."/>
            <person name="Korlach J."/>
            <person name="Tsai Y.C."/>
        </authorList>
    </citation>
    <scope>NUCLEOTIDE SEQUENCE [LARGE SCALE GENOMIC DNA]</scope>
    <source>
        <strain evidence="4 5">KBS708</strain>
    </source>
</reference>
<evidence type="ECO:0000256" key="1">
    <source>
        <dbReference type="ARBA" id="ARBA00022884"/>
    </source>
</evidence>
<dbReference type="InterPro" id="IPR051925">
    <property type="entry name" value="RNA-binding_domain"/>
</dbReference>
<dbReference type="KEGG" id="gba:J421_2103"/>
<dbReference type="GO" id="GO:0003723">
    <property type="term" value="F:RNA binding"/>
    <property type="evidence" value="ECO:0007669"/>
    <property type="project" value="UniProtKB-UniRule"/>
</dbReference>
<dbReference type="InParanoid" id="W0RH21"/>
<dbReference type="RefSeq" id="WP_025411131.1">
    <property type="nucleotide sequence ID" value="NZ_CP007128.1"/>
</dbReference>
<dbReference type="PANTHER" id="PTHR40065:SF3">
    <property type="entry name" value="RNA-BINDING PROTEIN YHBY"/>
    <property type="match status" value="1"/>
</dbReference>
<protein>
    <recommendedName>
        <fullName evidence="3">CRM domain-containing protein</fullName>
    </recommendedName>
</protein>
<dbReference type="PANTHER" id="PTHR40065">
    <property type="entry name" value="RNA-BINDING PROTEIN YHBY"/>
    <property type="match status" value="1"/>
</dbReference>
<evidence type="ECO:0000256" key="2">
    <source>
        <dbReference type="PROSITE-ProRule" id="PRU00626"/>
    </source>
</evidence>
<proteinExistence type="predicted"/>
<accession>W0RH21</accession>
<organism evidence="4 5">
    <name type="scientific">Gemmatirosa kalamazoonensis</name>
    <dbReference type="NCBI Taxonomy" id="861299"/>
    <lineage>
        <taxon>Bacteria</taxon>
        <taxon>Pseudomonadati</taxon>
        <taxon>Gemmatimonadota</taxon>
        <taxon>Gemmatimonadia</taxon>
        <taxon>Gemmatimonadales</taxon>
        <taxon>Gemmatimonadaceae</taxon>
        <taxon>Gemmatirosa</taxon>
    </lineage>
</organism>
<feature type="domain" description="CRM" evidence="3">
    <location>
        <begin position="1"/>
        <end position="97"/>
    </location>
</feature>
<dbReference type="SMART" id="SM01103">
    <property type="entry name" value="CRS1_YhbY"/>
    <property type="match status" value="1"/>
</dbReference>
<dbReference type="PROSITE" id="PS51295">
    <property type="entry name" value="CRM"/>
    <property type="match status" value="1"/>
</dbReference>
<dbReference type="EMBL" id="CP007128">
    <property type="protein sequence ID" value="AHG89640.1"/>
    <property type="molecule type" value="Genomic_DNA"/>
</dbReference>
<dbReference type="InterPro" id="IPR035920">
    <property type="entry name" value="YhbY-like_sf"/>
</dbReference>
<dbReference type="SUPFAM" id="SSF75471">
    <property type="entry name" value="YhbY-like"/>
    <property type="match status" value="1"/>
</dbReference>
<evidence type="ECO:0000313" key="5">
    <source>
        <dbReference type="Proteomes" id="UP000019151"/>
    </source>
</evidence>
<name>W0RH21_9BACT</name>
<dbReference type="Gene3D" id="3.30.110.60">
    <property type="entry name" value="YhbY-like"/>
    <property type="match status" value="1"/>
</dbReference>
<evidence type="ECO:0000259" key="3">
    <source>
        <dbReference type="PROSITE" id="PS51295"/>
    </source>
</evidence>
<dbReference type="HOGENOM" id="CLU_095994_1_2_0"/>
<keyword evidence="5" id="KW-1185">Reference proteome</keyword>